<proteinExistence type="predicted"/>
<keyword evidence="2" id="KW-1185">Reference proteome</keyword>
<dbReference type="Proteomes" id="UP000266272">
    <property type="component" value="Unassembled WGS sequence"/>
</dbReference>
<sequence length="307" mass="33820">MASMVSPDAMSIFSTESTTTATTATMDEGPPIMTFTSIKALFEAINNARGDALVVNQVSLQAFRELCAARDAENRKFRFSLYTTDSGVLIITIPTLYHERAHRRLERIMNLKIDAMGLDEDWSCGGGGTYTQASGNSLVASGEGDSTGLPSSTRSPSDGWPTFVIECGYSQTIALLIAKAHWWFTASNYEVKIVLLLKLNKSKESIHIEKWKASTTSTRLGATMTRAAAALYPRCFQIIDIKRDPDISNTHPNRLSRARYVVHSGPLRLEFADLFLRPPTPGTAEGDIIINDRDLQLLALKAWEPQA</sequence>
<keyword evidence="1" id="KW-0547">Nucleotide-binding</keyword>
<organism evidence="1 2">
    <name type="scientific">Trichoderma arundinaceum</name>
    <dbReference type="NCBI Taxonomy" id="490622"/>
    <lineage>
        <taxon>Eukaryota</taxon>
        <taxon>Fungi</taxon>
        <taxon>Dikarya</taxon>
        <taxon>Ascomycota</taxon>
        <taxon>Pezizomycotina</taxon>
        <taxon>Sordariomycetes</taxon>
        <taxon>Hypocreomycetidae</taxon>
        <taxon>Hypocreales</taxon>
        <taxon>Hypocreaceae</taxon>
        <taxon>Trichoderma</taxon>
    </lineage>
</organism>
<dbReference type="EMBL" id="PXOA01000841">
    <property type="protein sequence ID" value="RFU72511.1"/>
    <property type="molecule type" value="Genomic_DNA"/>
</dbReference>
<reference evidence="1 2" key="1">
    <citation type="journal article" date="2018" name="PLoS Pathog.">
        <title>Evolution of structural diversity of trichothecenes, a family of toxins produced by plant pathogenic and entomopathogenic fungi.</title>
        <authorList>
            <person name="Proctor R.H."/>
            <person name="McCormick S.P."/>
            <person name="Kim H.S."/>
            <person name="Cardoza R.E."/>
            <person name="Stanley A.M."/>
            <person name="Lindo L."/>
            <person name="Kelly A."/>
            <person name="Brown D.W."/>
            <person name="Lee T."/>
            <person name="Vaughan M.M."/>
            <person name="Alexander N.J."/>
            <person name="Busman M."/>
            <person name="Gutierrez S."/>
        </authorList>
    </citation>
    <scope>NUCLEOTIDE SEQUENCE [LARGE SCALE GENOMIC DNA]</scope>
    <source>
        <strain evidence="1 2">IBT 40837</strain>
    </source>
</reference>
<gene>
    <name evidence="1" type="ORF">TARUN_9752</name>
</gene>
<name>A0A395N9F3_TRIAR</name>
<evidence type="ECO:0000313" key="1">
    <source>
        <dbReference type="EMBL" id="RFU72511.1"/>
    </source>
</evidence>
<keyword evidence="1" id="KW-0378">Hydrolase</keyword>
<protein>
    <submittedName>
        <fullName evidence="1">Dead deah box dna helicase</fullName>
    </submittedName>
</protein>
<keyword evidence="1" id="KW-0347">Helicase</keyword>
<comment type="caution">
    <text evidence="1">The sequence shown here is derived from an EMBL/GenBank/DDBJ whole genome shotgun (WGS) entry which is preliminary data.</text>
</comment>
<keyword evidence="1" id="KW-0067">ATP-binding</keyword>
<dbReference type="GO" id="GO:0004386">
    <property type="term" value="F:helicase activity"/>
    <property type="evidence" value="ECO:0007669"/>
    <property type="project" value="UniProtKB-KW"/>
</dbReference>
<accession>A0A395N9F3</accession>
<evidence type="ECO:0000313" key="2">
    <source>
        <dbReference type="Proteomes" id="UP000266272"/>
    </source>
</evidence>
<dbReference type="AlphaFoldDB" id="A0A395N9F3"/>
<dbReference type="OrthoDB" id="76567at2759"/>